<dbReference type="AlphaFoldDB" id="A0A2U9B6C8"/>
<protein>
    <submittedName>
        <fullName evidence="1">Uncharacterized protein</fullName>
    </submittedName>
</protein>
<accession>A0A2U9B6C8</accession>
<reference evidence="1 2" key="1">
    <citation type="submission" date="2017-12" db="EMBL/GenBank/DDBJ databases">
        <title>Integrating genomic resources of turbot (Scophthalmus maximus) in depth evaluation of genetic and physical mapping variation across individuals.</title>
        <authorList>
            <person name="Martinez P."/>
        </authorList>
    </citation>
    <scope>NUCLEOTIDE SEQUENCE [LARGE SCALE GENOMIC DNA]</scope>
</reference>
<evidence type="ECO:0000313" key="1">
    <source>
        <dbReference type="EMBL" id="AWO99457.1"/>
    </source>
</evidence>
<sequence>MSETFLPVTGRVVCGPSVADESPGVNGTTTAQRLAVTRQHAVSGERYRDLTSLNIAYVPQRHKWITSLV</sequence>
<dbReference type="EMBL" id="CP026245">
    <property type="protein sequence ID" value="AWO99457.1"/>
    <property type="molecule type" value="Genomic_DNA"/>
</dbReference>
<organism evidence="1 2">
    <name type="scientific">Scophthalmus maximus</name>
    <name type="common">Turbot</name>
    <name type="synonym">Psetta maxima</name>
    <dbReference type="NCBI Taxonomy" id="52904"/>
    <lineage>
        <taxon>Eukaryota</taxon>
        <taxon>Metazoa</taxon>
        <taxon>Chordata</taxon>
        <taxon>Craniata</taxon>
        <taxon>Vertebrata</taxon>
        <taxon>Euteleostomi</taxon>
        <taxon>Actinopterygii</taxon>
        <taxon>Neopterygii</taxon>
        <taxon>Teleostei</taxon>
        <taxon>Neoteleostei</taxon>
        <taxon>Acanthomorphata</taxon>
        <taxon>Carangaria</taxon>
        <taxon>Pleuronectiformes</taxon>
        <taxon>Pleuronectoidei</taxon>
        <taxon>Scophthalmidae</taxon>
        <taxon>Scophthalmus</taxon>
    </lineage>
</organism>
<evidence type="ECO:0000313" key="2">
    <source>
        <dbReference type="Proteomes" id="UP000246464"/>
    </source>
</evidence>
<proteinExistence type="predicted"/>
<gene>
    <name evidence="1" type="ORF">SMAX5B_000690</name>
</gene>
<dbReference type="Proteomes" id="UP000246464">
    <property type="component" value="Chromosome 3"/>
</dbReference>
<name>A0A2U9B6C8_SCOMX</name>
<keyword evidence="2" id="KW-1185">Reference proteome</keyword>